<evidence type="ECO:0000313" key="2">
    <source>
        <dbReference type="EMBL" id="EYD71623.1"/>
    </source>
</evidence>
<dbReference type="PATRIC" id="fig|1122180.6.peg.1676"/>
<evidence type="ECO:0000256" key="1">
    <source>
        <dbReference type="SAM" id="MobiDB-lite"/>
    </source>
</evidence>
<proteinExistence type="predicted"/>
<organism evidence="2 3">
    <name type="scientific">Limimaricola hongkongensis DSM 17492</name>
    <dbReference type="NCBI Taxonomy" id="1122180"/>
    <lineage>
        <taxon>Bacteria</taxon>
        <taxon>Pseudomonadati</taxon>
        <taxon>Pseudomonadota</taxon>
        <taxon>Alphaproteobacteria</taxon>
        <taxon>Rhodobacterales</taxon>
        <taxon>Paracoccaceae</taxon>
        <taxon>Limimaricola</taxon>
    </lineage>
</organism>
<evidence type="ECO:0000313" key="3">
    <source>
        <dbReference type="Proteomes" id="UP000025047"/>
    </source>
</evidence>
<keyword evidence="3" id="KW-1185">Reference proteome</keyword>
<dbReference type="EMBL" id="APGJ01000006">
    <property type="protein sequence ID" value="EYD71623.1"/>
    <property type="molecule type" value="Genomic_DNA"/>
</dbReference>
<feature type="region of interest" description="Disordered" evidence="1">
    <location>
        <begin position="69"/>
        <end position="98"/>
    </location>
</feature>
<name>A0A017HBX0_9RHOB</name>
<gene>
    <name evidence="2" type="ORF">Lokhon_01690</name>
</gene>
<protein>
    <submittedName>
        <fullName evidence="2">Uncharacterized protein</fullName>
    </submittedName>
</protein>
<dbReference type="HOGENOM" id="CLU_2330377_0_0_5"/>
<comment type="caution">
    <text evidence="2">The sequence shown here is derived from an EMBL/GenBank/DDBJ whole genome shotgun (WGS) entry which is preliminary data.</text>
</comment>
<dbReference type="Proteomes" id="UP000025047">
    <property type="component" value="Unassembled WGS sequence"/>
</dbReference>
<dbReference type="AlphaFoldDB" id="A0A017HBX0"/>
<dbReference type="STRING" id="1122180.Lokhon_01690"/>
<reference evidence="2 3" key="1">
    <citation type="submission" date="2013-03" db="EMBL/GenBank/DDBJ databases">
        <authorList>
            <person name="Fiebig A."/>
            <person name="Goeker M."/>
            <person name="Klenk H.-P.P."/>
        </authorList>
    </citation>
    <scope>NUCLEOTIDE SEQUENCE [LARGE SCALE GENOMIC DNA]</scope>
    <source>
        <strain evidence="2 3">DSM 17492</strain>
    </source>
</reference>
<sequence length="98" mass="10493">MSIIARGAKSAKRRHTLNCPVQNTAGRVSAQLAFCRRDMGSRAGGPRGRGGSCPFGRLHDKTGAIRHGAAARCDPESTPAVRHETTRRRGATRRGDEA</sequence>
<accession>A0A017HBX0</accession>